<evidence type="ECO:0000313" key="1">
    <source>
        <dbReference type="EMBL" id="GAA0272987.1"/>
    </source>
</evidence>
<dbReference type="Proteomes" id="UP001501867">
    <property type="component" value="Unassembled WGS sequence"/>
</dbReference>
<comment type="caution">
    <text evidence="1">The sequence shown here is derived from an EMBL/GenBank/DDBJ whole genome shotgun (WGS) entry which is preliminary data.</text>
</comment>
<reference evidence="1 2" key="1">
    <citation type="journal article" date="2019" name="Int. J. Syst. Evol. Microbiol.">
        <title>The Global Catalogue of Microorganisms (GCM) 10K type strain sequencing project: providing services to taxonomists for standard genome sequencing and annotation.</title>
        <authorList>
            <consortium name="The Broad Institute Genomics Platform"/>
            <consortium name="The Broad Institute Genome Sequencing Center for Infectious Disease"/>
            <person name="Wu L."/>
            <person name="Ma J."/>
        </authorList>
    </citation>
    <scope>NUCLEOTIDE SEQUENCE [LARGE SCALE GENOMIC DNA]</scope>
    <source>
        <strain evidence="1 2">JCM 4505</strain>
    </source>
</reference>
<dbReference type="InterPro" id="IPR046732">
    <property type="entry name" value="DUF6624"/>
</dbReference>
<protein>
    <submittedName>
        <fullName evidence="1">Uncharacterized protein</fullName>
    </submittedName>
</protein>
<keyword evidence="2" id="KW-1185">Reference proteome</keyword>
<dbReference type="Pfam" id="PF20329">
    <property type="entry name" value="DUF6624"/>
    <property type="match status" value="1"/>
</dbReference>
<evidence type="ECO:0000313" key="2">
    <source>
        <dbReference type="Proteomes" id="UP001501867"/>
    </source>
</evidence>
<proteinExistence type="predicted"/>
<sequence length="181" mass="19682">MDPDERPALLPAVAAELRRRASSDQAARRRLLEDGEPGDLLRIDAENTAWLKGVVAEHGWPGLGLVGEKGADDAWLLVQHADRDPGFQRAALALLRAAVDAGEAPPGHLAYLTDRVRVNEGQPQLYGTQYTADDAHGLRPYPVQEPEYLDERRAAVGLEAAAVYDRRLRATYAPVAEEASG</sequence>
<dbReference type="RefSeq" id="WP_344152460.1">
    <property type="nucleotide sequence ID" value="NZ_BAAABV010000006.1"/>
</dbReference>
<gene>
    <name evidence="1" type="ORF">GCM10010302_08230</name>
</gene>
<name>A0ABN0V343_9ACTN</name>
<dbReference type="EMBL" id="BAAABV010000006">
    <property type="protein sequence ID" value="GAA0272987.1"/>
    <property type="molecule type" value="Genomic_DNA"/>
</dbReference>
<organism evidence="1 2">
    <name type="scientific">Streptomyces polychromogenes</name>
    <dbReference type="NCBI Taxonomy" id="67342"/>
    <lineage>
        <taxon>Bacteria</taxon>
        <taxon>Bacillati</taxon>
        <taxon>Actinomycetota</taxon>
        <taxon>Actinomycetes</taxon>
        <taxon>Kitasatosporales</taxon>
        <taxon>Streptomycetaceae</taxon>
        <taxon>Streptomyces</taxon>
    </lineage>
</organism>
<accession>A0ABN0V343</accession>